<evidence type="ECO:0000313" key="11">
    <source>
        <dbReference type="Proteomes" id="UP000595691"/>
    </source>
</evidence>
<comment type="similarity">
    <text evidence="2">Belongs to the ABC transporter superfamily.</text>
</comment>
<name>A0ABX7E1E0_9BACI</name>
<evidence type="ECO:0000256" key="6">
    <source>
        <dbReference type="ARBA" id="ARBA00022840"/>
    </source>
</evidence>
<keyword evidence="11" id="KW-1185">Reference proteome</keyword>
<reference evidence="10 11" key="1">
    <citation type="submission" date="2020-11" db="EMBL/GenBank/DDBJ databases">
        <title>Taxonomic evaluation of the Bacillus sporothermodurans group of bacteria based on whole genome sequences.</title>
        <authorList>
            <person name="Fiedler G."/>
            <person name="Herbstmann A.-D."/>
            <person name="Doll E."/>
            <person name="Wenning M."/>
            <person name="Brinks E."/>
            <person name="Kabisch J."/>
            <person name="Breitenwieser F."/>
            <person name="Lappann M."/>
            <person name="Boehnlein C."/>
            <person name="Franz C."/>
        </authorList>
    </citation>
    <scope>NUCLEOTIDE SEQUENCE [LARGE SCALE GENOMIC DNA]</scope>
    <source>
        <strain evidence="10 11">JCM 19841</strain>
    </source>
</reference>
<dbReference type="PANTHER" id="PTHR43553">
    <property type="entry name" value="HEAVY METAL TRANSPORTER"/>
    <property type="match status" value="1"/>
</dbReference>
<keyword evidence="5" id="KW-0547">Nucleotide-binding</keyword>
<dbReference type="CDD" id="cd03225">
    <property type="entry name" value="ABC_cobalt_CbiO_domain1"/>
    <property type="match status" value="2"/>
</dbReference>
<dbReference type="SUPFAM" id="SSF52540">
    <property type="entry name" value="P-loop containing nucleoside triphosphate hydrolases"/>
    <property type="match status" value="2"/>
</dbReference>
<keyword evidence="3" id="KW-0813">Transport</keyword>
<dbReference type="NCBIfam" id="NF010167">
    <property type="entry name" value="PRK13648.1"/>
    <property type="match status" value="2"/>
</dbReference>
<dbReference type="PANTHER" id="PTHR43553:SF19">
    <property type="entry name" value="HMP_THIAMINE IMPORT ATP-BINDING PROTEIN YKOD-RELATED"/>
    <property type="match status" value="1"/>
</dbReference>
<protein>
    <submittedName>
        <fullName evidence="10">ABC transporter ATP-binding protein</fullName>
    </submittedName>
</protein>
<organism evidence="10 11">
    <name type="scientific">Heyndrickxia vini</name>
    <dbReference type="NCBI Taxonomy" id="1476025"/>
    <lineage>
        <taxon>Bacteria</taxon>
        <taxon>Bacillati</taxon>
        <taxon>Bacillota</taxon>
        <taxon>Bacilli</taxon>
        <taxon>Bacillales</taxon>
        <taxon>Bacillaceae</taxon>
        <taxon>Heyndrickxia</taxon>
    </lineage>
</organism>
<keyword evidence="6 10" id="KW-0067">ATP-binding</keyword>
<dbReference type="InterPro" id="IPR050095">
    <property type="entry name" value="ECF_ABC_transporter_ATP-bd"/>
</dbReference>
<comment type="subcellular location">
    <subcellularLocation>
        <location evidence="1">Cell membrane</location>
        <topology evidence="1">Peripheral membrane protein</topology>
    </subcellularLocation>
</comment>
<dbReference type="InterPro" id="IPR003593">
    <property type="entry name" value="AAA+_ATPase"/>
</dbReference>
<feature type="domain" description="ABC transporter" evidence="9">
    <location>
        <begin position="11"/>
        <end position="250"/>
    </location>
</feature>
<keyword evidence="8" id="KW-0472">Membrane</keyword>
<dbReference type="GO" id="GO:0005524">
    <property type="term" value="F:ATP binding"/>
    <property type="evidence" value="ECO:0007669"/>
    <property type="project" value="UniProtKB-KW"/>
</dbReference>
<dbReference type="Gene3D" id="3.40.50.300">
    <property type="entry name" value="P-loop containing nucleotide triphosphate hydrolases"/>
    <property type="match status" value="2"/>
</dbReference>
<feature type="domain" description="ABC transporter" evidence="9">
    <location>
        <begin position="299"/>
        <end position="529"/>
    </location>
</feature>
<evidence type="ECO:0000256" key="1">
    <source>
        <dbReference type="ARBA" id="ARBA00004202"/>
    </source>
</evidence>
<evidence type="ECO:0000256" key="8">
    <source>
        <dbReference type="ARBA" id="ARBA00023136"/>
    </source>
</evidence>
<evidence type="ECO:0000256" key="2">
    <source>
        <dbReference type="ARBA" id="ARBA00005417"/>
    </source>
</evidence>
<keyword evidence="7" id="KW-1278">Translocase</keyword>
<evidence type="ECO:0000256" key="5">
    <source>
        <dbReference type="ARBA" id="ARBA00022741"/>
    </source>
</evidence>
<evidence type="ECO:0000256" key="4">
    <source>
        <dbReference type="ARBA" id="ARBA00022475"/>
    </source>
</evidence>
<dbReference type="Pfam" id="PF00005">
    <property type="entry name" value="ABC_tran"/>
    <property type="match status" value="2"/>
</dbReference>
<dbReference type="PROSITE" id="PS00211">
    <property type="entry name" value="ABC_TRANSPORTER_1"/>
    <property type="match status" value="2"/>
</dbReference>
<dbReference type="InterPro" id="IPR003439">
    <property type="entry name" value="ABC_transporter-like_ATP-bd"/>
</dbReference>
<evidence type="ECO:0000256" key="3">
    <source>
        <dbReference type="ARBA" id="ARBA00022448"/>
    </source>
</evidence>
<keyword evidence="4" id="KW-1003">Cell membrane</keyword>
<evidence type="ECO:0000259" key="9">
    <source>
        <dbReference type="PROSITE" id="PS50893"/>
    </source>
</evidence>
<sequence length="555" mass="62664">MIEMEIREPLLEVRNLSVSYEEQSIINNISFSINKGEKLLLLGPSGSGKSSLALCLNGLIPNSIEGDRTGSIKYVGKEIQSYEPGQLSSRIGVVFQDPDSQFCMLTVEDEIAFGLENIKIPKEEMKQKIEWSLSLVGLEEYKKAYISTLSGGMKQKLALACVMAMEPELMILDEPTALLDPMATKEFVVTIDRLQRELDFSLIVIEHKLDYWVPFIDRTLVFTQSGQLLYDGSLKKGLVLHFDDMKDFGICLPKVTVFGQQVKENFYPITVDELMEELDEINGFFPLQAMNDISSSPLIRMENVSFSRGEKKISNHIHLSLNKGEWTAIVGPNGAGKSTLTLLLAGLLKEKQGEIYYKNKAFKDLDEKVKLNSIGYVFQNPEHQFIADTVFEEIAFGPRMKNIEEIDLIVSNILSDFRLLGLKDHNPFTLSQGQKRRLSVATMLVDEREFLILDEPTFGQDEKATNEMMKMIQSRVNLGMSALMVTHDMELVAKFAHQVIVLVEGKVMFQGTPHELFIENSEIVQRANLDIPLLYSIWHTYGRRGEPIAASVIKS</sequence>
<dbReference type="PROSITE" id="PS50893">
    <property type="entry name" value="ABC_TRANSPORTER_2"/>
    <property type="match status" value="2"/>
</dbReference>
<dbReference type="InterPro" id="IPR017871">
    <property type="entry name" value="ABC_transporter-like_CS"/>
</dbReference>
<evidence type="ECO:0000313" key="10">
    <source>
        <dbReference type="EMBL" id="QQZ09133.1"/>
    </source>
</evidence>
<dbReference type="Proteomes" id="UP000595691">
    <property type="component" value="Chromosome"/>
</dbReference>
<evidence type="ECO:0000256" key="7">
    <source>
        <dbReference type="ARBA" id="ARBA00022967"/>
    </source>
</evidence>
<dbReference type="EMBL" id="CP065425">
    <property type="protein sequence ID" value="QQZ09133.1"/>
    <property type="molecule type" value="Genomic_DNA"/>
</dbReference>
<dbReference type="SMART" id="SM00382">
    <property type="entry name" value="AAA"/>
    <property type="match status" value="2"/>
</dbReference>
<dbReference type="RefSeq" id="WP_202778164.1">
    <property type="nucleotide sequence ID" value="NZ_CP065425.1"/>
</dbReference>
<accession>A0ABX7E1E0</accession>
<dbReference type="InterPro" id="IPR015856">
    <property type="entry name" value="ABC_transpr_CbiO/EcfA_su"/>
</dbReference>
<dbReference type="InterPro" id="IPR027417">
    <property type="entry name" value="P-loop_NTPase"/>
</dbReference>
<proteinExistence type="inferred from homology"/>
<gene>
    <name evidence="10" type="ORF">I5776_19485</name>
</gene>